<accession>U5DMJ4</accession>
<name>U5DMJ4_9CHRO</name>
<keyword evidence="1" id="KW-0812">Transmembrane</keyword>
<dbReference type="InParanoid" id="U5DMJ4"/>
<dbReference type="Proteomes" id="UP000016960">
    <property type="component" value="Unassembled WGS sequence"/>
</dbReference>
<protein>
    <submittedName>
        <fullName evidence="3">Uncharacterized protein</fullName>
    </submittedName>
</protein>
<keyword evidence="2" id="KW-0732">Signal</keyword>
<dbReference type="EMBL" id="ASSJ01000040">
    <property type="protein sequence ID" value="ERN41824.1"/>
    <property type="molecule type" value="Genomic_DNA"/>
</dbReference>
<gene>
    <name evidence="3" type="ORF">KR51_00014870</name>
</gene>
<dbReference type="AlphaFoldDB" id="U5DMJ4"/>
<organism evidence="3 4">
    <name type="scientific">Rubidibacter lacunae KORDI 51-2</name>
    <dbReference type="NCBI Taxonomy" id="582515"/>
    <lineage>
        <taxon>Bacteria</taxon>
        <taxon>Bacillati</taxon>
        <taxon>Cyanobacteriota</taxon>
        <taxon>Cyanophyceae</taxon>
        <taxon>Oscillatoriophycideae</taxon>
        <taxon>Chroococcales</taxon>
        <taxon>Aphanothecaceae</taxon>
        <taxon>Rubidibacter</taxon>
    </lineage>
</organism>
<proteinExistence type="predicted"/>
<keyword evidence="1" id="KW-0472">Membrane</keyword>
<evidence type="ECO:0000313" key="3">
    <source>
        <dbReference type="EMBL" id="ERN41824.1"/>
    </source>
</evidence>
<evidence type="ECO:0000313" key="4">
    <source>
        <dbReference type="Proteomes" id="UP000016960"/>
    </source>
</evidence>
<sequence>MKNRGVSFFTTLLISVSLLLGSIPAEAQERQLGEWIWDGVRLIWKPAMKVPLVVGGTIVAIVGGLELTDKGYQMYLQCKKGYDQRGIVNPYNHSVYERICAEWAYQNQYSFEVYQNNVPSYQYPSQYYQYYQ</sequence>
<feature type="chain" id="PRO_5004658967" evidence="2">
    <location>
        <begin position="28"/>
        <end position="132"/>
    </location>
</feature>
<dbReference type="RefSeq" id="WP_022606133.1">
    <property type="nucleotide sequence ID" value="NZ_ASSJ01000040.1"/>
</dbReference>
<reference evidence="3 4" key="1">
    <citation type="submission" date="2013-05" db="EMBL/GenBank/DDBJ databases">
        <title>Draft genome sequence of Rubidibacter lacunae KORDI 51-2.</title>
        <authorList>
            <person name="Choi D.H."/>
            <person name="Noh J.H."/>
            <person name="Kwon K.-K."/>
            <person name="Lee J.-H."/>
            <person name="Ryu J.-Y."/>
        </authorList>
    </citation>
    <scope>NUCLEOTIDE SEQUENCE [LARGE SCALE GENOMIC DNA]</scope>
    <source>
        <strain evidence="3 4">KORDI 51-2</strain>
    </source>
</reference>
<keyword evidence="1" id="KW-1133">Transmembrane helix</keyword>
<keyword evidence="4" id="KW-1185">Reference proteome</keyword>
<evidence type="ECO:0000256" key="2">
    <source>
        <dbReference type="SAM" id="SignalP"/>
    </source>
</evidence>
<feature type="transmembrane region" description="Helical" evidence="1">
    <location>
        <begin position="43"/>
        <end position="65"/>
    </location>
</feature>
<feature type="signal peptide" evidence="2">
    <location>
        <begin position="1"/>
        <end position="27"/>
    </location>
</feature>
<comment type="caution">
    <text evidence="3">The sequence shown here is derived from an EMBL/GenBank/DDBJ whole genome shotgun (WGS) entry which is preliminary data.</text>
</comment>
<evidence type="ECO:0000256" key="1">
    <source>
        <dbReference type="SAM" id="Phobius"/>
    </source>
</evidence>